<dbReference type="AlphaFoldDB" id="A0A928Q3Z8"/>
<dbReference type="Proteomes" id="UP000754750">
    <property type="component" value="Unassembled WGS sequence"/>
</dbReference>
<dbReference type="PANTHER" id="PTHR30619">
    <property type="entry name" value="DNA INTERNALIZATION/COMPETENCE PROTEIN COMEC/REC2"/>
    <property type="match status" value="1"/>
</dbReference>
<dbReference type="InterPro" id="IPR052159">
    <property type="entry name" value="Competence_DNA_uptake"/>
</dbReference>
<dbReference type="Gene3D" id="3.60.15.10">
    <property type="entry name" value="Ribonuclease Z/Hydroxyacylglutathione hydrolase-like"/>
    <property type="match status" value="1"/>
</dbReference>
<accession>A0A928Q3Z8</accession>
<comment type="caution">
    <text evidence="2">The sequence shown here is derived from an EMBL/GenBank/DDBJ whole genome shotgun (WGS) entry which is preliminary data.</text>
</comment>
<sequence>MKGLFPITRRKKESIPALFAAVILIIAAWFFASDPERGPGGLSVPSSDAVGSETGDISVYYLDVGQGDSELIRLPTGENILIDAGLSDGAEHLTAYLEQLGVHKIDYLIATHPHADHIGGMAKVISELEIGKIYLPKVADDQVPTTRVYENMLDAVKKKGLRLTQGKAGMTVLEQDNARLEFLAPAKDEYNDLNNYSIVAKLTFGKRTFLFTGDAEKESEQQMVKKYGDSLRSDVLKVGHHGSSSSTTAGFLKAVLPQYAIISCGKDNDYGHPHKEILSRLSAAKVKVYRTDEQGTILVSSDGTDLTVKTGLPLLAAS</sequence>
<name>A0A928Q3Z8_9FIRM</name>
<evidence type="ECO:0000313" key="2">
    <source>
        <dbReference type="EMBL" id="MBE6833461.1"/>
    </source>
</evidence>
<proteinExistence type="predicted"/>
<protein>
    <submittedName>
        <fullName evidence="2">MBL fold metallo-hydrolase</fullName>
    </submittedName>
</protein>
<evidence type="ECO:0000259" key="1">
    <source>
        <dbReference type="SMART" id="SM00849"/>
    </source>
</evidence>
<reference evidence="2" key="1">
    <citation type="submission" date="2019-04" db="EMBL/GenBank/DDBJ databases">
        <title>Evolution of Biomass-Degrading Anaerobic Consortia Revealed by Metagenomics.</title>
        <authorList>
            <person name="Peng X."/>
        </authorList>
    </citation>
    <scope>NUCLEOTIDE SEQUENCE</scope>
    <source>
        <strain evidence="2">SIG551</strain>
    </source>
</reference>
<dbReference type="InterPro" id="IPR001279">
    <property type="entry name" value="Metallo-B-lactamas"/>
</dbReference>
<organism evidence="2 3">
    <name type="scientific">Faecalispora sporosphaeroides</name>
    <dbReference type="NCBI Taxonomy" id="1549"/>
    <lineage>
        <taxon>Bacteria</taxon>
        <taxon>Bacillati</taxon>
        <taxon>Bacillota</taxon>
        <taxon>Clostridia</taxon>
        <taxon>Eubacteriales</taxon>
        <taxon>Oscillospiraceae</taxon>
        <taxon>Faecalispora</taxon>
    </lineage>
</organism>
<dbReference type="InterPro" id="IPR036866">
    <property type="entry name" value="RibonucZ/Hydroxyglut_hydro"/>
</dbReference>
<dbReference type="Pfam" id="PF00753">
    <property type="entry name" value="Lactamase_B"/>
    <property type="match status" value="1"/>
</dbReference>
<dbReference type="SUPFAM" id="SSF56281">
    <property type="entry name" value="Metallo-hydrolase/oxidoreductase"/>
    <property type="match status" value="1"/>
</dbReference>
<dbReference type="SMART" id="SM00849">
    <property type="entry name" value="Lactamase_B"/>
    <property type="match status" value="1"/>
</dbReference>
<dbReference type="CDD" id="cd07731">
    <property type="entry name" value="ComA-like_MBL-fold"/>
    <property type="match status" value="1"/>
</dbReference>
<dbReference type="InterPro" id="IPR035681">
    <property type="entry name" value="ComA-like_MBL"/>
</dbReference>
<gene>
    <name evidence="2" type="ORF">E7512_07765</name>
</gene>
<dbReference type="PANTHER" id="PTHR30619:SF1">
    <property type="entry name" value="RECOMBINATION PROTEIN 2"/>
    <property type="match status" value="1"/>
</dbReference>
<evidence type="ECO:0000313" key="3">
    <source>
        <dbReference type="Proteomes" id="UP000754750"/>
    </source>
</evidence>
<dbReference type="EMBL" id="SVNY01000003">
    <property type="protein sequence ID" value="MBE6833461.1"/>
    <property type="molecule type" value="Genomic_DNA"/>
</dbReference>
<dbReference type="RefSeq" id="WP_033402194.1">
    <property type="nucleotide sequence ID" value="NZ_SVNY01000003.1"/>
</dbReference>
<feature type="domain" description="Metallo-beta-lactamase" evidence="1">
    <location>
        <begin position="66"/>
        <end position="266"/>
    </location>
</feature>